<organism evidence="1 2">
    <name type="scientific">Protea cynaroides</name>
    <dbReference type="NCBI Taxonomy" id="273540"/>
    <lineage>
        <taxon>Eukaryota</taxon>
        <taxon>Viridiplantae</taxon>
        <taxon>Streptophyta</taxon>
        <taxon>Embryophyta</taxon>
        <taxon>Tracheophyta</taxon>
        <taxon>Spermatophyta</taxon>
        <taxon>Magnoliopsida</taxon>
        <taxon>Proteales</taxon>
        <taxon>Proteaceae</taxon>
        <taxon>Protea</taxon>
    </lineage>
</organism>
<accession>A0A9Q0KS93</accession>
<sequence length="152" mass="17288">MVGDDEIYEASSGDEKFYGGKNLNPYIWGETVLQRPKDLLQLNKNMMNSTISLSSCAYKTEDSAIGRLGMSNFEGRIAEVEKFVKMTTKMMQVKVEIVDQKLTKVEEKRASLDETSMYVIVFDSESKNEATKNESDDDHELSCAIYLENKEE</sequence>
<dbReference type="AlphaFoldDB" id="A0A9Q0KS93"/>
<dbReference type="Proteomes" id="UP001141806">
    <property type="component" value="Unassembled WGS sequence"/>
</dbReference>
<dbReference type="EMBL" id="JAMYWD010000003">
    <property type="protein sequence ID" value="KAJ4975694.1"/>
    <property type="molecule type" value="Genomic_DNA"/>
</dbReference>
<gene>
    <name evidence="1" type="ORF">NE237_000800</name>
</gene>
<keyword evidence="2" id="KW-1185">Reference proteome</keyword>
<comment type="caution">
    <text evidence="1">The sequence shown here is derived from an EMBL/GenBank/DDBJ whole genome shotgun (WGS) entry which is preliminary data.</text>
</comment>
<name>A0A9Q0KS93_9MAGN</name>
<evidence type="ECO:0000313" key="1">
    <source>
        <dbReference type="EMBL" id="KAJ4975694.1"/>
    </source>
</evidence>
<reference evidence="1" key="1">
    <citation type="journal article" date="2023" name="Plant J.">
        <title>The genome of the king protea, Protea cynaroides.</title>
        <authorList>
            <person name="Chang J."/>
            <person name="Duong T.A."/>
            <person name="Schoeman C."/>
            <person name="Ma X."/>
            <person name="Roodt D."/>
            <person name="Barker N."/>
            <person name="Li Z."/>
            <person name="Van de Peer Y."/>
            <person name="Mizrachi E."/>
        </authorList>
    </citation>
    <scope>NUCLEOTIDE SEQUENCE</scope>
    <source>
        <tissue evidence="1">Young leaves</tissue>
    </source>
</reference>
<evidence type="ECO:0000313" key="2">
    <source>
        <dbReference type="Proteomes" id="UP001141806"/>
    </source>
</evidence>
<protein>
    <submittedName>
        <fullName evidence="1">Uncharacterized protein</fullName>
    </submittedName>
</protein>
<proteinExistence type="predicted"/>